<protein>
    <submittedName>
        <fullName evidence="1">NAD(P)-binding protein</fullName>
    </submittedName>
</protein>
<reference evidence="1 2" key="1">
    <citation type="journal article" date="2019" name="Nat. Ecol. Evol.">
        <title>Megaphylogeny resolves global patterns of mushroom evolution.</title>
        <authorList>
            <person name="Varga T."/>
            <person name="Krizsan K."/>
            <person name="Foldi C."/>
            <person name="Dima B."/>
            <person name="Sanchez-Garcia M."/>
            <person name="Sanchez-Ramirez S."/>
            <person name="Szollosi G.J."/>
            <person name="Szarkandi J.G."/>
            <person name="Papp V."/>
            <person name="Albert L."/>
            <person name="Andreopoulos W."/>
            <person name="Angelini C."/>
            <person name="Antonin V."/>
            <person name="Barry K.W."/>
            <person name="Bougher N.L."/>
            <person name="Buchanan P."/>
            <person name="Buyck B."/>
            <person name="Bense V."/>
            <person name="Catcheside P."/>
            <person name="Chovatia M."/>
            <person name="Cooper J."/>
            <person name="Damon W."/>
            <person name="Desjardin D."/>
            <person name="Finy P."/>
            <person name="Geml J."/>
            <person name="Haridas S."/>
            <person name="Hughes K."/>
            <person name="Justo A."/>
            <person name="Karasinski D."/>
            <person name="Kautmanova I."/>
            <person name="Kiss B."/>
            <person name="Kocsube S."/>
            <person name="Kotiranta H."/>
            <person name="LaButti K.M."/>
            <person name="Lechner B.E."/>
            <person name="Liimatainen K."/>
            <person name="Lipzen A."/>
            <person name="Lukacs Z."/>
            <person name="Mihaltcheva S."/>
            <person name="Morgado L.N."/>
            <person name="Niskanen T."/>
            <person name="Noordeloos M.E."/>
            <person name="Ohm R.A."/>
            <person name="Ortiz-Santana B."/>
            <person name="Ovrebo C."/>
            <person name="Racz N."/>
            <person name="Riley R."/>
            <person name="Savchenko A."/>
            <person name="Shiryaev A."/>
            <person name="Soop K."/>
            <person name="Spirin V."/>
            <person name="Szebenyi C."/>
            <person name="Tomsovsky M."/>
            <person name="Tulloss R.E."/>
            <person name="Uehling J."/>
            <person name="Grigoriev I.V."/>
            <person name="Vagvolgyi C."/>
            <person name="Papp T."/>
            <person name="Martin F.M."/>
            <person name="Miettinen O."/>
            <person name="Hibbett D.S."/>
            <person name="Nagy L.G."/>
        </authorList>
    </citation>
    <scope>NUCLEOTIDE SEQUENCE [LARGE SCALE GENOMIC DNA]</scope>
    <source>
        <strain evidence="1 2">NL-1719</strain>
    </source>
</reference>
<sequence>MKIAITGCNGSVGKPVVACALQHGHDVVGLDITSSAATEPALSFTQVDLTKFDDTLNALRGCDAVIQLAGIPQPKDYKAFVHNANVVISWNVLRACADLGITRIAQASSVNVYRGVFSASPHFDYFPIDESHPCEPDEPYGLSKVICELQADSIVRRYPHIRIASLRLHWSVPHREKAIRLDNARSKGDLWGYVQEDSAAQAFLLAVADHSHSQAMPDQKWAGHETFLIVSPVTSAKEDSGVLKETYWPHVPVRGGGEICGKVGFYNCEKARTLLGWEHRDGVDGGLNGCS</sequence>
<name>A0ACD3BBW5_9AGAR</name>
<keyword evidence="2" id="KW-1185">Reference proteome</keyword>
<dbReference type="EMBL" id="ML208264">
    <property type="protein sequence ID" value="TFK75134.1"/>
    <property type="molecule type" value="Genomic_DNA"/>
</dbReference>
<accession>A0ACD3BBW5</accession>
<organism evidence="1 2">
    <name type="scientific">Pluteus cervinus</name>
    <dbReference type="NCBI Taxonomy" id="181527"/>
    <lineage>
        <taxon>Eukaryota</taxon>
        <taxon>Fungi</taxon>
        <taxon>Dikarya</taxon>
        <taxon>Basidiomycota</taxon>
        <taxon>Agaricomycotina</taxon>
        <taxon>Agaricomycetes</taxon>
        <taxon>Agaricomycetidae</taxon>
        <taxon>Agaricales</taxon>
        <taxon>Pluteineae</taxon>
        <taxon>Pluteaceae</taxon>
        <taxon>Pluteus</taxon>
    </lineage>
</organism>
<evidence type="ECO:0000313" key="2">
    <source>
        <dbReference type="Proteomes" id="UP000308600"/>
    </source>
</evidence>
<evidence type="ECO:0000313" key="1">
    <source>
        <dbReference type="EMBL" id="TFK75134.1"/>
    </source>
</evidence>
<gene>
    <name evidence="1" type="ORF">BDN72DRAFT_811330</name>
</gene>
<proteinExistence type="predicted"/>
<dbReference type="Proteomes" id="UP000308600">
    <property type="component" value="Unassembled WGS sequence"/>
</dbReference>